<protein>
    <submittedName>
        <fullName evidence="1">Uncharacterized protein</fullName>
    </submittedName>
</protein>
<dbReference type="AlphaFoldDB" id="A0AAV5UMF9"/>
<reference evidence="1" key="1">
    <citation type="submission" date="2023-10" db="EMBL/GenBank/DDBJ databases">
        <title>Genome assembly of Pristionchus species.</title>
        <authorList>
            <person name="Yoshida K."/>
            <person name="Sommer R.J."/>
        </authorList>
    </citation>
    <scope>NUCLEOTIDE SEQUENCE</scope>
    <source>
        <strain evidence="1">RS0144</strain>
    </source>
</reference>
<evidence type="ECO:0000313" key="2">
    <source>
        <dbReference type="Proteomes" id="UP001432027"/>
    </source>
</evidence>
<keyword evidence="2" id="KW-1185">Reference proteome</keyword>
<comment type="caution">
    <text evidence="1">The sequence shown here is derived from an EMBL/GenBank/DDBJ whole genome shotgun (WGS) entry which is preliminary data.</text>
</comment>
<dbReference type="EMBL" id="BTSX01000006">
    <property type="protein sequence ID" value="GMT07596.1"/>
    <property type="molecule type" value="Genomic_DNA"/>
</dbReference>
<dbReference type="Proteomes" id="UP001432027">
    <property type="component" value="Unassembled WGS sequence"/>
</dbReference>
<name>A0AAV5UMF9_9BILA</name>
<gene>
    <name evidence="1" type="ORF">PENTCL1PPCAC_29770</name>
</gene>
<accession>A0AAV5UMF9</accession>
<proteinExistence type="predicted"/>
<sequence length="210" mass="23696">MLECAIVCLLANSVSLHTDRNDTACSFCVDARSTHENCFENVIDCAYRDPHGIIFCTNFFETLPGEEFISRQTRCISYYDLLISDESIRAIVSNGNCQYRDRQYCDCPKVCPDRNLTNGGWPHDQPTTTKRPPQFPKVEENGISIADLKKTPSQLIDDKQPRIGVSFIERAELYLKDIWGSIVSSSEVNSQSSVQFSFSLFALFLILLSG</sequence>
<evidence type="ECO:0000313" key="1">
    <source>
        <dbReference type="EMBL" id="GMT07596.1"/>
    </source>
</evidence>
<organism evidence="1 2">
    <name type="scientific">Pristionchus entomophagus</name>
    <dbReference type="NCBI Taxonomy" id="358040"/>
    <lineage>
        <taxon>Eukaryota</taxon>
        <taxon>Metazoa</taxon>
        <taxon>Ecdysozoa</taxon>
        <taxon>Nematoda</taxon>
        <taxon>Chromadorea</taxon>
        <taxon>Rhabditida</taxon>
        <taxon>Rhabditina</taxon>
        <taxon>Diplogasteromorpha</taxon>
        <taxon>Diplogasteroidea</taxon>
        <taxon>Neodiplogasteridae</taxon>
        <taxon>Pristionchus</taxon>
    </lineage>
</organism>